<feature type="compositionally biased region" description="Basic and acidic residues" evidence="1">
    <location>
        <begin position="461"/>
        <end position="470"/>
    </location>
</feature>
<feature type="non-terminal residue" evidence="3">
    <location>
        <position position="746"/>
    </location>
</feature>
<sequence>MLPQNTTSAELLLGMHFDAMVVQHLLHVSFILMAERSIGSVTFQQLRKTELTVEELAKAENFWLLTVQREAFEKELAALQSGKNPEGKLARFNPYLDENGLPRVGGRLQNSDMDAERKHPILLPSTHPVVMLLIKRVHERSLHAGTEQTLTDLRQRFWVLKDRVTVAAPFERIGIDFAGPVYIKMKGKQEPHVGDIVLVSEDDVPTHMWPMARVIEVYPGSDGVVRTVKVKTLKGTYHRSVRKLRLLEPAVDADGLRPSRGESLLEGEGLKAIDGYAVTQDNYPIARQALVSRFGNPKRVIEHHIQAIADLRPNRDRTLRELHDELVTHVRSLRALNRDTLGNQFASDIILTLCKRLLPKKIISLWEDKILESEEDPNEVETFFVFLHKHAEIEARLQQGPFHECSAGKPLLLLPRESPCRRMSLVFKGDETGKNVTSVGLHRLLSEDRNVREAEENCTSHGDERSEKSPETTPTDVSEPPNAVRVCGNRTKDTRDRTYLQTAKAYLYAPNVNGCAYPHWETTPVTRSYEVSFSLKGITSNSQAKQINAYCVNRICDTLEENPPIMWEHVKDLNLADDFPRDRCDVDVLIGIDYYYHFLEDDRRRVVDEWLVALRSTLGWILCGQDSRTNYTDTVKVMRIDVEQRCDCGKHRRFGELEWITIMDQPETESPAERNYILLSCDDESTAQKIVCWSDSEVALSWIKSPAVKWKTFVRNRFESIQQLTEASVWCHCPTGENPADMLSRG</sequence>
<dbReference type="InterPro" id="IPR005312">
    <property type="entry name" value="DUF1759"/>
</dbReference>
<dbReference type="EMBL" id="JYDJ01000099">
    <property type="protein sequence ID" value="KRX44308.1"/>
    <property type="molecule type" value="Genomic_DNA"/>
</dbReference>
<evidence type="ECO:0000259" key="2">
    <source>
        <dbReference type="Pfam" id="PF18701"/>
    </source>
</evidence>
<dbReference type="STRING" id="144512.A0A0V0TZ52"/>
<name>A0A0V0TZ52_9BILA</name>
<evidence type="ECO:0000313" key="3">
    <source>
        <dbReference type="EMBL" id="KRX44308.1"/>
    </source>
</evidence>
<dbReference type="Pfam" id="PF03564">
    <property type="entry name" value="DUF1759"/>
    <property type="match status" value="1"/>
</dbReference>
<dbReference type="PANTHER" id="PTHR47331:SF2">
    <property type="match status" value="1"/>
</dbReference>
<feature type="region of interest" description="Disordered" evidence="1">
    <location>
        <begin position="451"/>
        <end position="482"/>
    </location>
</feature>
<dbReference type="InterPro" id="IPR040676">
    <property type="entry name" value="DUF5641"/>
</dbReference>
<evidence type="ECO:0000256" key="1">
    <source>
        <dbReference type="SAM" id="MobiDB-lite"/>
    </source>
</evidence>
<accession>A0A0V0TZ52</accession>
<keyword evidence="4" id="KW-1185">Reference proteome</keyword>
<dbReference type="Pfam" id="PF18701">
    <property type="entry name" value="DUF5641"/>
    <property type="match status" value="1"/>
</dbReference>
<proteinExistence type="predicted"/>
<reference evidence="3 4" key="1">
    <citation type="submission" date="2015-01" db="EMBL/GenBank/DDBJ databases">
        <title>Evolution of Trichinella species and genotypes.</title>
        <authorList>
            <person name="Korhonen P.K."/>
            <person name="Edoardo P."/>
            <person name="Giuseppe L.R."/>
            <person name="Gasser R.B."/>
        </authorList>
    </citation>
    <scope>NUCLEOTIDE SEQUENCE [LARGE SCALE GENOMIC DNA]</scope>
    <source>
        <strain evidence="3">ISS417</strain>
    </source>
</reference>
<dbReference type="PANTHER" id="PTHR47331">
    <property type="entry name" value="PHD-TYPE DOMAIN-CONTAINING PROTEIN"/>
    <property type="match status" value="1"/>
</dbReference>
<gene>
    <name evidence="3" type="ORF">T05_6686</name>
</gene>
<evidence type="ECO:0000313" key="4">
    <source>
        <dbReference type="Proteomes" id="UP000055048"/>
    </source>
</evidence>
<comment type="caution">
    <text evidence="3">The sequence shown here is derived from an EMBL/GenBank/DDBJ whole genome shotgun (WGS) entry which is preliminary data.</text>
</comment>
<feature type="domain" description="DUF5641" evidence="2">
    <location>
        <begin position="188"/>
        <end position="247"/>
    </location>
</feature>
<organism evidence="3 4">
    <name type="scientific">Trichinella murrelli</name>
    <dbReference type="NCBI Taxonomy" id="144512"/>
    <lineage>
        <taxon>Eukaryota</taxon>
        <taxon>Metazoa</taxon>
        <taxon>Ecdysozoa</taxon>
        <taxon>Nematoda</taxon>
        <taxon>Enoplea</taxon>
        <taxon>Dorylaimia</taxon>
        <taxon>Trichinellida</taxon>
        <taxon>Trichinellidae</taxon>
        <taxon>Trichinella</taxon>
    </lineage>
</organism>
<dbReference type="Proteomes" id="UP000055048">
    <property type="component" value="Unassembled WGS sequence"/>
</dbReference>
<dbReference type="AlphaFoldDB" id="A0A0V0TZ52"/>
<protein>
    <recommendedName>
        <fullName evidence="2">DUF5641 domain-containing protein</fullName>
    </recommendedName>
</protein>